<dbReference type="InterPro" id="IPR000192">
    <property type="entry name" value="Aminotrans_V_dom"/>
</dbReference>
<organism evidence="3 4">
    <name type="scientific">Candidatus Sedimenticola endophacoides</name>
    <dbReference type="NCBI Taxonomy" id="2548426"/>
    <lineage>
        <taxon>Bacteria</taxon>
        <taxon>Pseudomonadati</taxon>
        <taxon>Pseudomonadota</taxon>
        <taxon>Gammaproteobacteria</taxon>
        <taxon>Chromatiales</taxon>
        <taxon>Sedimenticolaceae</taxon>
        <taxon>Sedimenticola</taxon>
    </lineage>
</organism>
<evidence type="ECO:0000313" key="4">
    <source>
        <dbReference type="Proteomes" id="UP000250928"/>
    </source>
</evidence>
<keyword evidence="3" id="KW-0032">Aminotransferase</keyword>
<dbReference type="AlphaFoldDB" id="A0A657PWI5"/>
<sequence length="372" mass="41013">MPDRGSFQINEDLIYLNHAAVAPWPRVTRDAVHAFAEQNASRGAADYPVWTEVERRVRQRLARLINAPSPDDIALLKSTSEGLSIIAHGLPWSQGDNVVTFAQEFPSNRIIWESLARLGVETRLIDLAGGESALLAACDRRTRLVSTSSVQYTSGFRIDLERIGDFCRPRGILLCVDAIQSLGALRFDVAACQADFVVADGHKWMLGPEGVALFYARPVVREHLRLNQFGWHMVENLGEFDATEWSPASSARRFECGSPNMLGIHALDASLGLIEAEGMEGIERAVLDNTSHLMDLVRGCARLHLQSDPARPRRSGIVTFRIAGTTPQSAWRELMNRGVICAPRGGGVRFSPHYHTPTAELGRAVEIASTLR</sequence>
<keyword evidence="1" id="KW-0663">Pyridoxal phosphate</keyword>
<dbReference type="PANTHER" id="PTHR43586">
    <property type="entry name" value="CYSTEINE DESULFURASE"/>
    <property type="match status" value="1"/>
</dbReference>
<dbReference type="SUPFAM" id="SSF53383">
    <property type="entry name" value="PLP-dependent transferases"/>
    <property type="match status" value="1"/>
</dbReference>
<dbReference type="Gene3D" id="3.90.1150.10">
    <property type="entry name" value="Aspartate Aminotransferase, domain 1"/>
    <property type="match status" value="1"/>
</dbReference>
<feature type="domain" description="Aminotransferase class V" evidence="2">
    <location>
        <begin position="14"/>
        <end position="340"/>
    </location>
</feature>
<accession>A0A657PWI5</accession>
<evidence type="ECO:0000313" key="3">
    <source>
        <dbReference type="EMBL" id="PUE05647.1"/>
    </source>
</evidence>
<dbReference type="InterPro" id="IPR015422">
    <property type="entry name" value="PyrdxlP-dep_Trfase_small"/>
</dbReference>
<keyword evidence="3" id="KW-0808">Transferase</keyword>
<comment type="caution">
    <text evidence="3">The sequence shown here is derived from an EMBL/GenBank/DDBJ whole genome shotgun (WGS) entry which is preliminary data.</text>
</comment>
<evidence type="ECO:0000256" key="1">
    <source>
        <dbReference type="ARBA" id="ARBA00022898"/>
    </source>
</evidence>
<dbReference type="GO" id="GO:0008483">
    <property type="term" value="F:transaminase activity"/>
    <property type="evidence" value="ECO:0007669"/>
    <property type="project" value="UniProtKB-KW"/>
</dbReference>
<evidence type="ECO:0000259" key="2">
    <source>
        <dbReference type="Pfam" id="PF00266"/>
    </source>
</evidence>
<gene>
    <name evidence="3" type="ORF">C3L24_00730</name>
</gene>
<dbReference type="Proteomes" id="UP000250928">
    <property type="component" value="Unassembled WGS sequence"/>
</dbReference>
<dbReference type="InterPro" id="IPR015424">
    <property type="entry name" value="PyrdxlP-dep_Trfase"/>
</dbReference>
<dbReference type="EMBL" id="PQCO01000054">
    <property type="protein sequence ID" value="PUE05647.1"/>
    <property type="molecule type" value="Genomic_DNA"/>
</dbReference>
<reference evidence="3 4" key="1">
    <citation type="submission" date="2018-01" db="EMBL/GenBank/DDBJ databases">
        <title>Novel co-symbiosis in the lucinid bivalve Phacoides pectinatus.</title>
        <authorList>
            <person name="Lim S.J."/>
            <person name="Davis B.G."/>
            <person name="Gill D.E."/>
            <person name="Engel A.S."/>
            <person name="Anderson L.C."/>
            <person name="Campbell B.J."/>
        </authorList>
    </citation>
    <scope>NUCLEOTIDE SEQUENCE [LARGE SCALE GENOMIC DNA]</scope>
    <source>
        <strain evidence="3">N3_P5</strain>
    </source>
</reference>
<proteinExistence type="predicted"/>
<dbReference type="InterPro" id="IPR015421">
    <property type="entry name" value="PyrdxlP-dep_Trfase_major"/>
</dbReference>
<dbReference type="Gene3D" id="3.40.640.10">
    <property type="entry name" value="Type I PLP-dependent aspartate aminotransferase-like (Major domain)"/>
    <property type="match status" value="1"/>
</dbReference>
<protein>
    <submittedName>
        <fullName evidence="3">Aminotransferase</fullName>
    </submittedName>
</protein>
<dbReference type="PANTHER" id="PTHR43586:SF15">
    <property type="entry name" value="BLR3095 PROTEIN"/>
    <property type="match status" value="1"/>
</dbReference>
<dbReference type="Pfam" id="PF00266">
    <property type="entry name" value="Aminotran_5"/>
    <property type="match status" value="1"/>
</dbReference>
<name>A0A657PWI5_9GAMM</name>